<feature type="transmembrane region" description="Helical" evidence="1">
    <location>
        <begin position="12"/>
        <end position="34"/>
    </location>
</feature>
<name>A0A382ZIG9_9ZZZZ</name>
<keyword evidence="1" id="KW-0812">Transmembrane</keyword>
<accession>A0A382ZIG9</accession>
<gene>
    <name evidence="2" type="ORF">METZ01_LOCUS447873</name>
</gene>
<feature type="non-terminal residue" evidence="2">
    <location>
        <position position="96"/>
    </location>
</feature>
<proteinExistence type="predicted"/>
<keyword evidence="1" id="KW-0472">Membrane</keyword>
<feature type="non-terminal residue" evidence="2">
    <location>
        <position position="1"/>
    </location>
</feature>
<protein>
    <submittedName>
        <fullName evidence="2">Uncharacterized protein</fullName>
    </submittedName>
</protein>
<keyword evidence="1" id="KW-1133">Transmembrane helix</keyword>
<dbReference type="AlphaFoldDB" id="A0A382ZIG9"/>
<organism evidence="2">
    <name type="scientific">marine metagenome</name>
    <dbReference type="NCBI Taxonomy" id="408172"/>
    <lineage>
        <taxon>unclassified sequences</taxon>
        <taxon>metagenomes</taxon>
        <taxon>ecological metagenomes</taxon>
    </lineage>
</organism>
<evidence type="ECO:0000313" key="2">
    <source>
        <dbReference type="EMBL" id="SVD95019.1"/>
    </source>
</evidence>
<dbReference type="EMBL" id="UINC01184007">
    <property type="protein sequence ID" value="SVD95019.1"/>
    <property type="molecule type" value="Genomic_DNA"/>
</dbReference>
<evidence type="ECO:0000256" key="1">
    <source>
        <dbReference type="SAM" id="Phobius"/>
    </source>
</evidence>
<sequence length="96" mass="10628">VAYVFLFSLGKVWRPTFFVGLMVLLFLLIISFVWNSLGETLAYGFMELLPADLKTLLEAQFGFMPTAGVEGWLASVSRHPIFIVVFTAYSISVGAS</sequence>
<reference evidence="2" key="1">
    <citation type="submission" date="2018-05" db="EMBL/GenBank/DDBJ databases">
        <authorList>
            <person name="Lanie J.A."/>
            <person name="Ng W.-L."/>
            <person name="Kazmierczak K.M."/>
            <person name="Andrzejewski T.M."/>
            <person name="Davidsen T.M."/>
            <person name="Wayne K.J."/>
            <person name="Tettelin H."/>
            <person name="Glass J.I."/>
            <person name="Rusch D."/>
            <person name="Podicherti R."/>
            <person name="Tsui H.-C.T."/>
            <person name="Winkler M.E."/>
        </authorList>
    </citation>
    <scope>NUCLEOTIDE SEQUENCE</scope>
</reference>